<dbReference type="PRINTS" id="PR00081">
    <property type="entry name" value="GDHRDH"/>
</dbReference>
<keyword evidence="6" id="KW-1185">Reference proteome</keyword>
<evidence type="ECO:0000256" key="3">
    <source>
        <dbReference type="ARBA" id="ARBA00023002"/>
    </source>
</evidence>
<dbReference type="EMBL" id="JAGMUV010000017">
    <property type="protein sequence ID" value="KAH7131059.1"/>
    <property type="molecule type" value="Genomic_DNA"/>
</dbReference>
<dbReference type="GO" id="GO:0004806">
    <property type="term" value="F:triacylglycerol lipase activity"/>
    <property type="evidence" value="ECO:0007669"/>
    <property type="project" value="TreeGrafter"/>
</dbReference>
<dbReference type="OrthoDB" id="2102561at2759"/>
<proteinExistence type="inferred from homology"/>
<gene>
    <name evidence="5" type="ORF">EDB81DRAFT_950456</name>
</gene>
<dbReference type="Pfam" id="PF00106">
    <property type="entry name" value="adh_short"/>
    <property type="match status" value="1"/>
</dbReference>
<dbReference type="CDD" id="cd05374">
    <property type="entry name" value="17beta-HSD-like_SDR_c"/>
    <property type="match status" value="1"/>
</dbReference>
<evidence type="ECO:0000313" key="6">
    <source>
        <dbReference type="Proteomes" id="UP000738349"/>
    </source>
</evidence>
<evidence type="ECO:0000313" key="5">
    <source>
        <dbReference type="EMBL" id="KAH7131059.1"/>
    </source>
</evidence>
<dbReference type="GO" id="GO:0019433">
    <property type="term" value="P:triglyceride catabolic process"/>
    <property type="evidence" value="ECO:0007669"/>
    <property type="project" value="TreeGrafter"/>
</dbReference>
<dbReference type="GO" id="GO:0005783">
    <property type="term" value="C:endoplasmic reticulum"/>
    <property type="evidence" value="ECO:0007669"/>
    <property type="project" value="TreeGrafter"/>
</dbReference>
<keyword evidence="2" id="KW-0521">NADP</keyword>
<dbReference type="PRINTS" id="PR00080">
    <property type="entry name" value="SDRFAMILY"/>
</dbReference>
<accession>A0A9P9IU66</accession>
<evidence type="ECO:0000256" key="1">
    <source>
        <dbReference type="ARBA" id="ARBA00006484"/>
    </source>
</evidence>
<dbReference type="PANTHER" id="PTHR44169">
    <property type="entry name" value="NADPH-DEPENDENT 1-ACYLDIHYDROXYACETONE PHOSPHATE REDUCTASE"/>
    <property type="match status" value="1"/>
</dbReference>
<dbReference type="PANTHER" id="PTHR44169:SF3">
    <property type="entry name" value="SHORT-CHAIN DEHYDROGENASE SRDE"/>
    <property type="match status" value="1"/>
</dbReference>
<dbReference type="Gene3D" id="3.40.50.720">
    <property type="entry name" value="NAD(P)-binding Rossmann-like Domain"/>
    <property type="match status" value="1"/>
</dbReference>
<evidence type="ECO:0000256" key="2">
    <source>
        <dbReference type="ARBA" id="ARBA00022857"/>
    </source>
</evidence>
<dbReference type="InterPro" id="IPR036291">
    <property type="entry name" value="NAD(P)-bd_dom_sf"/>
</dbReference>
<evidence type="ECO:0000256" key="4">
    <source>
        <dbReference type="RuleBase" id="RU000363"/>
    </source>
</evidence>
<name>A0A9P9IU66_9HYPO</name>
<dbReference type="GO" id="GO:0006654">
    <property type="term" value="P:phosphatidic acid biosynthetic process"/>
    <property type="evidence" value="ECO:0007669"/>
    <property type="project" value="TreeGrafter"/>
</dbReference>
<dbReference type="AlphaFoldDB" id="A0A9P9IU66"/>
<reference evidence="5" key="1">
    <citation type="journal article" date="2021" name="Nat. Commun.">
        <title>Genetic determinants of endophytism in the Arabidopsis root mycobiome.</title>
        <authorList>
            <person name="Mesny F."/>
            <person name="Miyauchi S."/>
            <person name="Thiergart T."/>
            <person name="Pickel B."/>
            <person name="Atanasova L."/>
            <person name="Karlsson M."/>
            <person name="Huettel B."/>
            <person name="Barry K.W."/>
            <person name="Haridas S."/>
            <person name="Chen C."/>
            <person name="Bauer D."/>
            <person name="Andreopoulos W."/>
            <person name="Pangilinan J."/>
            <person name="LaButti K."/>
            <person name="Riley R."/>
            <person name="Lipzen A."/>
            <person name="Clum A."/>
            <person name="Drula E."/>
            <person name="Henrissat B."/>
            <person name="Kohler A."/>
            <person name="Grigoriev I.V."/>
            <person name="Martin F.M."/>
            <person name="Hacquard S."/>
        </authorList>
    </citation>
    <scope>NUCLEOTIDE SEQUENCE</scope>
    <source>
        <strain evidence="5">MPI-CAGE-AT-0147</strain>
    </source>
</reference>
<keyword evidence="3" id="KW-0560">Oxidoreductase</keyword>
<dbReference type="Proteomes" id="UP000738349">
    <property type="component" value="Unassembled WGS sequence"/>
</dbReference>
<comment type="caution">
    <text evidence="5">The sequence shown here is derived from an EMBL/GenBank/DDBJ whole genome shotgun (WGS) entry which is preliminary data.</text>
</comment>
<dbReference type="PROSITE" id="PS00061">
    <property type="entry name" value="ADH_SHORT"/>
    <property type="match status" value="1"/>
</dbReference>
<sequence length="296" mass="31070">MAGKRTILVTGCSDGSLGSALALALHQAGWRVFASARNLSKLTAAKAAGIECVKMDVGSDESISAAVDQVKQLTGGSLDGLVNNAGGGYMTPIIHVDIAQAHELFELNVFSIIRVTRTFLPLLLKSDRGAIIANNTSGSGLLGAGTPFHGAYNASKAAASSITENLRIELAPFGIRVINLVTGAVKSTFHANATHCELPSNSIYNMAKNAIEQTMAGNMPGMKHVDATTWAKQVAADISQRNPPHGVYRGGMAGSGRLVTLLPTGTMDGTFKKMSGIDVLERRLKEQGGLNKIREQ</sequence>
<organism evidence="5 6">
    <name type="scientific">Dactylonectria macrodidyma</name>
    <dbReference type="NCBI Taxonomy" id="307937"/>
    <lineage>
        <taxon>Eukaryota</taxon>
        <taxon>Fungi</taxon>
        <taxon>Dikarya</taxon>
        <taxon>Ascomycota</taxon>
        <taxon>Pezizomycotina</taxon>
        <taxon>Sordariomycetes</taxon>
        <taxon>Hypocreomycetidae</taxon>
        <taxon>Hypocreales</taxon>
        <taxon>Nectriaceae</taxon>
        <taxon>Dactylonectria</taxon>
    </lineage>
</organism>
<dbReference type="GO" id="GO:0000140">
    <property type="term" value="F:acylglycerone-phosphate reductase (NADP+) activity"/>
    <property type="evidence" value="ECO:0007669"/>
    <property type="project" value="TreeGrafter"/>
</dbReference>
<dbReference type="SUPFAM" id="SSF51735">
    <property type="entry name" value="NAD(P)-binding Rossmann-fold domains"/>
    <property type="match status" value="1"/>
</dbReference>
<dbReference type="InterPro" id="IPR002347">
    <property type="entry name" value="SDR_fam"/>
</dbReference>
<comment type="similarity">
    <text evidence="1 4">Belongs to the short-chain dehydrogenases/reductases (SDR) family.</text>
</comment>
<dbReference type="GO" id="GO:0005811">
    <property type="term" value="C:lipid droplet"/>
    <property type="evidence" value="ECO:0007669"/>
    <property type="project" value="TreeGrafter"/>
</dbReference>
<dbReference type="InterPro" id="IPR020904">
    <property type="entry name" value="Sc_DH/Rdtase_CS"/>
</dbReference>
<protein>
    <submittedName>
        <fullName evidence="5">Uncharacterized protein</fullName>
    </submittedName>
</protein>